<dbReference type="AlphaFoldDB" id="E9GE75"/>
<dbReference type="GO" id="GO:0005615">
    <property type="term" value="C:extracellular space"/>
    <property type="evidence" value="ECO:0000318"/>
    <property type="project" value="GO_Central"/>
</dbReference>
<evidence type="ECO:0000259" key="3">
    <source>
        <dbReference type="PROSITE" id="PS50240"/>
    </source>
</evidence>
<dbReference type="CDD" id="cd00190">
    <property type="entry name" value="Tryp_SPc"/>
    <property type="match status" value="1"/>
</dbReference>
<dbReference type="Gene3D" id="2.40.10.10">
    <property type="entry name" value="Trypsin-like serine proteases"/>
    <property type="match status" value="1"/>
</dbReference>
<dbReference type="GO" id="GO:0008061">
    <property type="term" value="F:chitin binding"/>
    <property type="evidence" value="ECO:0007669"/>
    <property type="project" value="InterPro"/>
</dbReference>
<dbReference type="GO" id="GO:0045087">
    <property type="term" value="P:innate immune response"/>
    <property type="evidence" value="ECO:0000318"/>
    <property type="project" value="GO_Central"/>
</dbReference>
<evidence type="ECO:0000313" key="6">
    <source>
        <dbReference type="Proteomes" id="UP000000305"/>
    </source>
</evidence>
<dbReference type="InParanoid" id="E9GE75"/>
<dbReference type="OrthoDB" id="6355487at2759"/>
<evidence type="ECO:0000256" key="1">
    <source>
        <dbReference type="ARBA" id="ARBA00023157"/>
    </source>
</evidence>
<dbReference type="KEGG" id="dpx:DAPPUDRAFT_241413"/>
<protein>
    <submittedName>
        <fullName evidence="5">Uncharacterized protein</fullName>
    </submittedName>
</protein>
<dbReference type="PhylomeDB" id="E9GE75"/>
<gene>
    <name evidence="5" type="ORF">DAPPUDRAFT_241413</name>
</gene>
<dbReference type="GO" id="GO:0006508">
    <property type="term" value="P:proteolysis"/>
    <property type="evidence" value="ECO:0007669"/>
    <property type="project" value="InterPro"/>
</dbReference>
<dbReference type="Pfam" id="PF01607">
    <property type="entry name" value="CBM_14"/>
    <property type="match status" value="1"/>
</dbReference>
<dbReference type="InterPro" id="IPR002557">
    <property type="entry name" value="Chitin-bd_dom"/>
</dbReference>
<dbReference type="SUPFAM" id="SSF50494">
    <property type="entry name" value="Trypsin-like serine proteases"/>
    <property type="match status" value="1"/>
</dbReference>
<evidence type="ECO:0000313" key="5">
    <source>
        <dbReference type="EMBL" id="EFX82217.1"/>
    </source>
</evidence>
<dbReference type="InterPro" id="IPR036508">
    <property type="entry name" value="Chitin-bd_dom_sf"/>
</dbReference>
<reference evidence="5 6" key="1">
    <citation type="journal article" date="2011" name="Science">
        <title>The ecoresponsive genome of Daphnia pulex.</title>
        <authorList>
            <person name="Colbourne J.K."/>
            <person name="Pfrender M.E."/>
            <person name="Gilbert D."/>
            <person name="Thomas W.K."/>
            <person name="Tucker A."/>
            <person name="Oakley T.H."/>
            <person name="Tokishita S."/>
            <person name="Aerts A."/>
            <person name="Arnold G.J."/>
            <person name="Basu M.K."/>
            <person name="Bauer D.J."/>
            <person name="Caceres C.E."/>
            <person name="Carmel L."/>
            <person name="Casola C."/>
            <person name="Choi J.H."/>
            <person name="Detter J.C."/>
            <person name="Dong Q."/>
            <person name="Dusheyko S."/>
            <person name="Eads B.D."/>
            <person name="Frohlich T."/>
            <person name="Geiler-Samerotte K.A."/>
            <person name="Gerlach D."/>
            <person name="Hatcher P."/>
            <person name="Jogdeo S."/>
            <person name="Krijgsveld J."/>
            <person name="Kriventseva E.V."/>
            <person name="Kultz D."/>
            <person name="Laforsch C."/>
            <person name="Lindquist E."/>
            <person name="Lopez J."/>
            <person name="Manak J.R."/>
            <person name="Muller J."/>
            <person name="Pangilinan J."/>
            <person name="Patwardhan R.P."/>
            <person name="Pitluck S."/>
            <person name="Pritham E.J."/>
            <person name="Rechtsteiner A."/>
            <person name="Rho M."/>
            <person name="Rogozin I.B."/>
            <person name="Sakarya O."/>
            <person name="Salamov A."/>
            <person name="Schaack S."/>
            <person name="Shapiro H."/>
            <person name="Shiga Y."/>
            <person name="Skalitzky C."/>
            <person name="Smith Z."/>
            <person name="Souvorov A."/>
            <person name="Sung W."/>
            <person name="Tang Z."/>
            <person name="Tsuchiya D."/>
            <person name="Tu H."/>
            <person name="Vos H."/>
            <person name="Wang M."/>
            <person name="Wolf Y.I."/>
            <person name="Yamagata H."/>
            <person name="Yamada T."/>
            <person name="Ye Y."/>
            <person name="Shaw J.R."/>
            <person name="Andrews J."/>
            <person name="Crease T.J."/>
            <person name="Tang H."/>
            <person name="Lucas S.M."/>
            <person name="Robertson H.M."/>
            <person name="Bork P."/>
            <person name="Koonin E.V."/>
            <person name="Zdobnov E.M."/>
            <person name="Grigoriev I.V."/>
            <person name="Lynch M."/>
            <person name="Boore J.L."/>
        </authorList>
    </citation>
    <scope>NUCLEOTIDE SEQUENCE [LARGE SCALE GENOMIC DNA]</scope>
</reference>
<dbReference type="PROSITE" id="PS50940">
    <property type="entry name" value="CHIT_BIND_II"/>
    <property type="match status" value="1"/>
</dbReference>
<dbReference type="SMART" id="SM00020">
    <property type="entry name" value="Tryp_SPc"/>
    <property type="match status" value="1"/>
</dbReference>
<dbReference type="GO" id="GO:0004252">
    <property type="term" value="F:serine-type endopeptidase activity"/>
    <property type="evidence" value="ECO:0007669"/>
    <property type="project" value="InterPro"/>
</dbReference>
<dbReference type="Gene3D" id="2.170.140.10">
    <property type="entry name" value="Chitin binding domain"/>
    <property type="match status" value="1"/>
</dbReference>
<feature type="domain" description="Peptidase S1" evidence="3">
    <location>
        <begin position="13"/>
        <end position="252"/>
    </location>
</feature>
<dbReference type="InterPro" id="IPR001314">
    <property type="entry name" value="Peptidase_S1A"/>
</dbReference>
<dbReference type="EMBL" id="GL732540">
    <property type="protein sequence ID" value="EFX82217.1"/>
    <property type="molecule type" value="Genomic_DNA"/>
</dbReference>
<dbReference type="PRINTS" id="PR00722">
    <property type="entry name" value="CHYMOTRYPSIN"/>
</dbReference>
<dbReference type="SUPFAM" id="SSF57625">
    <property type="entry name" value="Invertebrate chitin-binding proteins"/>
    <property type="match status" value="1"/>
</dbReference>
<keyword evidence="1" id="KW-1015">Disulfide bond</keyword>
<dbReference type="Proteomes" id="UP000000305">
    <property type="component" value="Unassembled WGS sequence"/>
</dbReference>
<dbReference type="PANTHER" id="PTHR24256">
    <property type="entry name" value="TRYPTASE-RELATED"/>
    <property type="match status" value="1"/>
</dbReference>
<evidence type="ECO:0000259" key="4">
    <source>
        <dbReference type="PROSITE" id="PS50940"/>
    </source>
</evidence>
<proteinExistence type="inferred from homology"/>
<comment type="similarity">
    <text evidence="2">Belongs to the peptidase S1 family. CLIP subfamily.</text>
</comment>
<dbReference type="Pfam" id="PF00089">
    <property type="entry name" value="Trypsin"/>
    <property type="match status" value="1"/>
</dbReference>
<accession>E9GE75</accession>
<feature type="domain" description="Chitin-binding type-2" evidence="4">
    <location>
        <begin position="301"/>
        <end position="360"/>
    </location>
</feature>
<keyword evidence="6" id="KW-1185">Reference proteome</keyword>
<dbReference type="OMA" id="HEDWELN"/>
<dbReference type="eggNOG" id="KOG3627">
    <property type="taxonomic scope" value="Eukaryota"/>
</dbReference>
<organism evidence="5 6">
    <name type="scientific">Daphnia pulex</name>
    <name type="common">Water flea</name>
    <dbReference type="NCBI Taxonomy" id="6669"/>
    <lineage>
        <taxon>Eukaryota</taxon>
        <taxon>Metazoa</taxon>
        <taxon>Ecdysozoa</taxon>
        <taxon>Arthropoda</taxon>
        <taxon>Crustacea</taxon>
        <taxon>Branchiopoda</taxon>
        <taxon>Diplostraca</taxon>
        <taxon>Cladocera</taxon>
        <taxon>Anomopoda</taxon>
        <taxon>Daphniidae</taxon>
        <taxon>Daphnia</taxon>
    </lineage>
</organism>
<dbReference type="HOGENOM" id="CLU_006842_7_4_1"/>
<dbReference type="STRING" id="6669.E9GE75"/>
<dbReference type="InterPro" id="IPR043504">
    <property type="entry name" value="Peptidase_S1_PA_chymotrypsin"/>
</dbReference>
<dbReference type="InterPro" id="IPR009003">
    <property type="entry name" value="Peptidase_S1_PA"/>
</dbReference>
<dbReference type="FunCoup" id="E9GE75">
    <property type="interactions" value="97"/>
</dbReference>
<dbReference type="InterPro" id="IPR051487">
    <property type="entry name" value="Ser/Thr_Proteases_Immune/Dev"/>
</dbReference>
<dbReference type="PROSITE" id="PS50240">
    <property type="entry name" value="TRYPSIN_DOM"/>
    <property type="match status" value="1"/>
</dbReference>
<sequence length="365" mass="39279">MRPIRRSTITSRIVGGSEAMANEFPWMAHLLIRGSDGQLFQCGGTLISDTHVLTTTRCVVHNQTNKIYDLLKITLGANDITVGENSGQVLDWKKIVIPAGIELVEPDIAVITLSKPVTFTDYVQPACLPFADDTDHVNDSVLLTGWGENSSGSVLRTIQTTVLSGGQCQQTARKVPALSANDVICTEQGSGQHCNADDGGPMNYYNAKLKRWFILGVAGRGDSGDCINSTIKPINVFTRVGSRLDFIRDCSGVVSPITNANTTPTPEEFTTISYQETTEDGNINETTMETSTETTTNQPVPFTCTGKTDGNYPNPASSCSANFYTCSPGNASLFACPSGLVYHAEIGVCDWPFNVAGCKKPLLIF</sequence>
<dbReference type="SMART" id="SM00494">
    <property type="entry name" value="ChtBD2"/>
    <property type="match status" value="1"/>
</dbReference>
<dbReference type="InterPro" id="IPR001254">
    <property type="entry name" value="Trypsin_dom"/>
</dbReference>
<name>E9GE75_DAPPU</name>
<evidence type="ECO:0000256" key="2">
    <source>
        <dbReference type="ARBA" id="ARBA00024195"/>
    </source>
</evidence>